<dbReference type="InterPro" id="IPR051620">
    <property type="entry name" value="ORF904-like_C"/>
</dbReference>
<dbReference type="AlphaFoldDB" id="A0A382LSP1"/>
<dbReference type="Pfam" id="PF08706">
    <property type="entry name" value="D5_N"/>
    <property type="match status" value="1"/>
</dbReference>
<dbReference type="NCBIfam" id="TIGR01613">
    <property type="entry name" value="primase_Cterm"/>
    <property type="match status" value="1"/>
</dbReference>
<dbReference type="InterPro" id="IPR027417">
    <property type="entry name" value="P-loop_NTPase"/>
</dbReference>
<dbReference type="EMBL" id="UINC01088954">
    <property type="protein sequence ID" value="SVC39630.1"/>
    <property type="molecule type" value="Genomic_DNA"/>
</dbReference>
<organism evidence="5">
    <name type="scientific">marine metagenome</name>
    <dbReference type="NCBI Taxonomy" id="408172"/>
    <lineage>
        <taxon>unclassified sequences</taxon>
        <taxon>metagenomes</taxon>
        <taxon>ecological metagenomes</taxon>
    </lineage>
</organism>
<keyword evidence="2" id="KW-0378">Hydrolase</keyword>
<proteinExistence type="predicted"/>
<evidence type="ECO:0000313" key="5">
    <source>
        <dbReference type="EMBL" id="SVC39630.1"/>
    </source>
</evidence>
<dbReference type="InterPro" id="IPR014015">
    <property type="entry name" value="Helicase_SF3_DNA-vir"/>
</dbReference>
<dbReference type="PANTHER" id="PTHR35372:SF2">
    <property type="entry name" value="SF3 HELICASE DOMAIN-CONTAINING PROTEIN"/>
    <property type="match status" value="1"/>
</dbReference>
<dbReference type="GO" id="GO:0005524">
    <property type="term" value="F:ATP binding"/>
    <property type="evidence" value="ECO:0007669"/>
    <property type="project" value="UniProtKB-KW"/>
</dbReference>
<accession>A0A382LSP1</accession>
<evidence type="ECO:0000259" key="4">
    <source>
        <dbReference type="PROSITE" id="PS51206"/>
    </source>
</evidence>
<dbReference type="InterPro" id="IPR006500">
    <property type="entry name" value="Helicase_put_C_phage/plasmid"/>
</dbReference>
<dbReference type="PROSITE" id="PS51206">
    <property type="entry name" value="SF3_HELICASE_1"/>
    <property type="match status" value="1"/>
</dbReference>
<dbReference type="SUPFAM" id="SSF52540">
    <property type="entry name" value="P-loop containing nucleoside triphosphate hydrolases"/>
    <property type="match status" value="1"/>
</dbReference>
<name>A0A382LSP1_9ZZZZ</name>
<evidence type="ECO:0000256" key="1">
    <source>
        <dbReference type="ARBA" id="ARBA00022741"/>
    </source>
</evidence>
<feature type="domain" description="SF3 helicase" evidence="4">
    <location>
        <begin position="63"/>
        <end position="222"/>
    </location>
</feature>
<dbReference type="PANTHER" id="PTHR35372">
    <property type="entry name" value="ATP BINDING PROTEIN-RELATED"/>
    <property type="match status" value="1"/>
</dbReference>
<keyword evidence="1" id="KW-0547">Nucleotide-binding</keyword>
<dbReference type="Pfam" id="PF19263">
    <property type="entry name" value="DUF5906"/>
    <property type="match status" value="1"/>
</dbReference>
<dbReference type="InterPro" id="IPR014818">
    <property type="entry name" value="Phage/plasmid_primase_P4_C"/>
</dbReference>
<feature type="non-terminal residue" evidence="5">
    <location>
        <position position="1"/>
    </location>
</feature>
<evidence type="ECO:0000256" key="3">
    <source>
        <dbReference type="ARBA" id="ARBA00022840"/>
    </source>
</evidence>
<gene>
    <name evidence="5" type="ORF">METZ01_LOCUS292484</name>
</gene>
<evidence type="ECO:0000256" key="2">
    <source>
        <dbReference type="ARBA" id="ARBA00022801"/>
    </source>
</evidence>
<dbReference type="Gene3D" id="3.40.50.300">
    <property type="entry name" value="P-loop containing nucleotide triphosphate hydrolases"/>
    <property type="match status" value="1"/>
</dbReference>
<protein>
    <recommendedName>
        <fullName evidence="4">SF3 helicase domain-containing protein</fullName>
    </recommendedName>
</protein>
<reference evidence="5" key="1">
    <citation type="submission" date="2018-05" db="EMBL/GenBank/DDBJ databases">
        <authorList>
            <person name="Lanie J.A."/>
            <person name="Ng W.-L."/>
            <person name="Kazmierczak K.M."/>
            <person name="Andrzejewski T.M."/>
            <person name="Davidsen T.M."/>
            <person name="Wayne K.J."/>
            <person name="Tettelin H."/>
            <person name="Glass J.I."/>
            <person name="Rusch D."/>
            <person name="Podicherti R."/>
            <person name="Tsui H.-C.T."/>
            <person name="Winkler M.E."/>
        </authorList>
    </citation>
    <scope>NUCLEOTIDE SEQUENCE</scope>
</reference>
<sequence>DDWDQDEFLFQCNNGILVLTDGSFIEGKPDYMISQCSGVNYDPNAECPVFDQFLIDIMDGDEELAEYLLMCLGYSLSGLTDEQCMFILNGNGANGKSVLLDLMSHIFGDYLVHTRFDAFLKKYNSTSTNDLARLSKARMVTANESGVGKNWDEERIKEITGGDKITARFLYAEYFEFQSRIKLWCATNNLPKTDDLSDAFWRRMVVIPFDRQFKGDNRNTNILAELKRESSGILNRLYQGFQQWKVTGLKKPPPRVVGAVKEYKAESDVVARWVDMAGVEKNGGYDTTSAKVVYQRYMDWHEENESGKPVSNTMFGRRMKALGLGSEKIGGNKVYVGLEIADQDC</sequence>
<dbReference type="InterPro" id="IPR045455">
    <property type="entry name" value="NrS-1_pol-like_helicase"/>
</dbReference>
<dbReference type="GO" id="GO:0016787">
    <property type="term" value="F:hydrolase activity"/>
    <property type="evidence" value="ECO:0007669"/>
    <property type="project" value="UniProtKB-KW"/>
</dbReference>
<keyword evidence="3" id="KW-0067">ATP-binding</keyword>